<evidence type="ECO:0000313" key="2">
    <source>
        <dbReference type="EMBL" id="KAI9634504.1"/>
    </source>
</evidence>
<accession>A0AA38H7Q8</accession>
<comment type="caution">
    <text evidence="2">The sequence shown here is derived from an EMBL/GenBank/DDBJ whole genome shotgun (WGS) entry which is preliminary data.</text>
</comment>
<reference evidence="2" key="1">
    <citation type="journal article" date="2022" name="G3 (Bethesda)">
        <title>High quality genome of the basidiomycete yeast Dioszegia hungarica PDD-24b-2 isolated from cloud water.</title>
        <authorList>
            <person name="Jarrige D."/>
            <person name="Haridas S."/>
            <person name="Bleykasten-Grosshans C."/>
            <person name="Joly M."/>
            <person name="Nadalig T."/>
            <person name="Sancelme M."/>
            <person name="Vuilleumier S."/>
            <person name="Grigoriev I.V."/>
            <person name="Amato P."/>
            <person name="Bringel F."/>
        </authorList>
    </citation>
    <scope>NUCLEOTIDE SEQUENCE</scope>
    <source>
        <strain evidence="2">PDD-24b-2</strain>
    </source>
</reference>
<evidence type="ECO:0000256" key="1">
    <source>
        <dbReference type="SAM" id="MobiDB-lite"/>
    </source>
</evidence>
<keyword evidence="3" id="KW-1185">Reference proteome</keyword>
<dbReference type="EMBL" id="JAKWFO010000007">
    <property type="protein sequence ID" value="KAI9634504.1"/>
    <property type="molecule type" value="Genomic_DNA"/>
</dbReference>
<dbReference type="AlphaFoldDB" id="A0AA38H7Q8"/>
<feature type="compositionally biased region" description="Polar residues" evidence="1">
    <location>
        <begin position="23"/>
        <end position="33"/>
    </location>
</feature>
<protein>
    <submittedName>
        <fullName evidence="2">Uncharacterized protein</fullName>
    </submittedName>
</protein>
<proteinExistence type="predicted"/>
<sequence length="339" mass="36557">MDSPSTIGVSELFPRGGQDLQPYATSARTSVQGDPTGAYDPPLTPAQKGQHAPTQSRVEIATTTAGTSRGGSPTPPATEMGDSKDTDQDVSVVAALAGTRRELQKCLETIRLALYRIQSAEALLAERGTAGSTVDEQTMMAPVAYGVPDLEELVSIGQSQLQYPIRQFIKGSEGYLPTIGDGAWKELEHIQSSSFGKLTQSLIDVYLGREELHGGSARSDEIYWRATYALGLMMGAVATIPKDVPEQWEPGFRALATRIQTKHTVCIESWKALIDTLAMARESGITEAAITQLRTPTGGLRFSRAQNPATRVGIKEQEAAVAADQLLYEIVNASHLFRH</sequence>
<feature type="compositionally biased region" description="Low complexity" evidence="1">
    <location>
        <begin position="61"/>
        <end position="72"/>
    </location>
</feature>
<evidence type="ECO:0000313" key="3">
    <source>
        <dbReference type="Proteomes" id="UP001164286"/>
    </source>
</evidence>
<dbReference type="RefSeq" id="XP_052944281.1">
    <property type="nucleotide sequence ID" value="XM_053089894.1"/>
</dbReference>
<organism evidence="2 3">
    <name type="scientific">Dioszegia hungarica</name>
    <dbReference type="NCBI Taxonomy" id="4972"/>
    <lineage>
        <taxon>Eukaryota</taxon>
        <taxon>Fungi</taxon>
        <taxon>Dikarya</taxon>
        <taxon>Basidiomycota</taxon>
        <taxon>Agaricomycotina</taxon>
        <taxon>Tremellomycetes</taxon>
        <taxon>Tremellales</taxon>
        <taxon>Bulleribasidiaceae</taxon>
        <taxon>Dioszegia</taxon>
    </lineage>
</organism>
<dbReference type="GeneID" id="77729099"/>
<name>A0AA38H7Q8_9TREE</name>
<dbReference type="Proteomes" id="UP001164286">
    <property type="component" value="Unassembled WGS sequence"/>
</dbReference>
<gene>
    <name evidence="2" type="ORF">MKK02DRAFT_38035</name>
</gene>
<feature type="region of interest" description="Disordered" evidence="1">
    <location>
        <begin position="1"/>
        <end position="87"/>
    </location>
</feature>